<evidence type="ECO:0000256" key="1">
    <source>
        <dbReference type="ARBA" id="ARBA00022448"/>
    </source>
</evidence>
<dbReference type="PANTHER" id="PTHR42939">
    <property type="entry name" value="ABC TRANSPORTER ATP-BINDING PROTEIN ALBC-RELATED"/>
    <property type="match status" value="1"/>
</dbReference>
<dbReference type="GO" id="GO:0005524">
    <property type="term" value="F:ATP binding"/>
    <property type="evidence" value="ECO:0007669"/>
    <property type="project" value="UniProtKB-KW"/>
</dbReference>
<protein>
    <submittedName>
        <fullName evidence="5">ABC transporter ATP-binding protein</fullName>
    </submittedName>
</protein>
<dbReference type="Proteomes" id="UP000441925">
    <property type="component" value="Unassembled WGS sequence"/>
</dbReference>
<dbReference type="PANTHER" id="PTHR42939:SF1">
    <property type="entry name" value="ABC TRANSPORTER ATP-BINDING PROTEIN ALBC-RELATED"/>
    <property type="match status" value="1"/>
</dbReference>
<dbReference type="AlphaFoldDB" id="A0A6N7VWA3"/>
<keyword evidence="3 5" id="KW-0067">ATP-binding</keyword>
<dbReference type="PROSITE" id="PS00211">
    <property type="entry name" value="ABC_TRANSPORTER_1"/>
    <property type="match status" value="1"/>
</dbReference>
<gene>
    <name evidence="5" type="ORF">FYJ26_07810</name>
</gene>
<dbReference type="InterPro" id="IPR003593">
    <property type="entry name" value="AAA+_ATPase"/>
</dbReference>
<feature type="domain" description="ABC transporter" evidence="4">
    <location>
        <begin position="2"/>
        <end position="208"/>
    </location>
</feature>
<evidence type="ECO:0000313" key="5">
    <source>
        <dbReference type="EMBL" id="MSS78304.1"/>
    </source>
</evidence>
<keyword evidence="1" id="KW-0813">Transport</keyword>
<keyword evidence="2" id="KW-0547">Nucleotide-binding</keyword>
<evidence type="ECO:0000256" key="2">
    <source>
        <dbReference type="ARBA" id="ARBA00022741"/>
    </source>
</evidence>
<sequence length="209" mass="23288">MIKVTKAFKKIGSNQVLSEINLELESAKVYGFQGENGSGKTMLFRAICGFIRLDSGCIEIDDLIIDGNAIYNDIGLLLENPSFIDELSGFNNLAMIASIRKIADKNRIIEVLDKVGLKHAMNKNYKTYSLGMKQRLGLANVILEDPKILIFDEPTIALDQKGVDSLIDIIKEEKEKGKTILVSSHEKNIIEELCDKIFFMENGSLSEIS</sequence>
<organism evidence="5 6">
    <name type="scientific">Anaerococcus porci</name>
    <dbReference type="NCBI Taxonomy" id="2652269"/>
    <lineage>
        <taxon>Bacteria</taxon>
        <taxon>Bacillati</taxon>
        <taxon>Bacillota</taxon>
        <taxon>Tissierellia</taxon>
        <taxon>Tissierellales</taxon>
        <taxon>Peptoniphilaceae</taxon>
        <taxon>Anaerococcus</taxon>
    </lineage>
</organism>
<dbReference type="Pfam" id="PF00005">
    <property type="entry name" value="ABC_tran"/>
    <property type="match status" value="1"/>
</dbReference>
<dbReference type="PROSITE" id="PS50893">
    <property type="entry name" value="ABC_TRANSPORTER_2"/>
    <property type="match status" value="1"/>
</dbReference>
<dbReference type="GO" id="GO:0016887">
    <property type="term" value="F:ATP hydrolysis activity"/>
    <property type="evidence" value="ECO:0007669"/>
    <property type="project" value="InterPro"/>
</dbReference>
<dbReference type="RefSeq" id="WP_154541269.1">
    <property type="nucleotide sequence ID" value="NZ_VULQ01000009.1"/>
</dbReference>
<dbReference type="InterPro" id="IPR051782">
    <property type="entry name" value="ABC_Transporter_VariousFunc"/>
</dbReference>
<dbReference type="Gene3D" id="3.40.50.300">
    <property type="entry name" value="P-loop containing nucleotide triphosphate hydrolases"/>
    <property type="match status" value="1"/>
</dbReference>
<name>A0A6N7VWA3_9FIRM</name>
<evidence type="ECO:0000256" key="3">
    <source>
        <dbReference type="ARBA" id="ARBA00022840"/>
    </source>
</evidence>
<evidence type="ECO:0000313" key="6">
    <source>
        <dbReference type="Proteomes" id="UP000441925"/>
    </source>
</evidence>
<keyword evidence="6" id="KW-1185">Reference proteome</keyword>
<accession>A0A6N7VWA3</accession>
<dbReference type="SUPFAM" id="SSF52540">
    <property type="entry name" value="P-loop containing nucleoside triphosphate hydrolases"/>
    <property type="match status" value="1"/>
</dbReference>
<comment type="caution">
    <text evidence="5">The sequence shown here is derived from an EMBL/GenBank/DDBJ whole genome shotgun (WGS) entry which is preliminary data.</text>
</comment>
<dbReference type="InterPro" id="IPR017871">
    <property type="entry name" value="ABC_transporter-like_CS"/>
</dbReference>
<dbReference type="SMART" id="SM00382">
    <property type="entry name" value="AAA"/>
    <property type="match status" value="1"/>
</dbReference>
<proteinExistence type="predicted"/>
<reference evidence="5 6" key="1">
    <citation type="submission" date="2019-08" db="EMBL/GenBank/DDBJ databases">
        <title>In-depth cultivation of the pig gut microbiome towards novel bacterial diversity and tailored functional studies.</title>
        <authorList>
            <person name="Wylensek D."/>
            <person name="Hitch T.C.A."/>
            <person name="Clavel T."/>
        </authorList>
    </citation>
    <scope>NUCLEOTIDE SEQUENCE [LARGE SCALE GENOMIC DNA]</scope>
    <source>
        <strain evidence="5 6">WCA-380-WT-2B</strain>
    </source>
</reference>
<dbReference type="InterPro" id="IPR003439">
    <property type="entry name" value="ABC_transporter-like_ATP-bd"/>
</dbReference>
<evidence type="ECO:0000259" key="4">
    <source>
        <dbReference type="PROSITE" id="PS50893"/>
    </source>
</evidence>
<dbReference type="EMBL" id="VULQ01000009">
    <property type="protein sequence ID" value="MSS78304.1"/>
    <property type="molecule type" value="Genomic_DNA"/>
</dbReference>
<dbReference type="InterPro" id="IPR027417">
    <property type="entry name" value="P-loop_NTPase"/>
</dbReference>